<dbReference type="Proteomes" id="UP000887564">
    <property type="component" value="Unplaced"/>
</dbReference>
<sequence length="116" mass="12919">MKLPNNLSIQSQVGPDQGNSLIQRILPHSKLITSQPFGRGCVDADAARMSTTQCQQPLKMTSDEGGVRIEQSLFTATITETTPWTIGSRHSSVLNRITVRAEYRRHELRSRKQSGI</sequence>
<evidence type="ECO:0000313" key="2">
    <source>
        <dbReference type="WBParaSite" id="PEQ_0000828801-mRNA-1"/>
    </source>
</evidence>
<organism evidence="1 2">
    <name type="scientific">Parascaris equorum</name>
    <name type="common">Equine roundworm</name>
    <dbReference type="NCBI Taxonomy" id="6256"/>
    <lineage>
        <taxon>Eukaryota</taxon>
        <taxon>Metazoa</taxon>
        <taxon>Ecdysozoa</taxon>
        <taxon>Nematoda</taxon>
        <taxon>Chromadorea</taxon>
        <taxon>Rhabditida</taxon>
        <taxon>Spirurina</taxon>
        <taxon>Ascaridomorpha</taxon>
        <taxon>Ascaridoidea</taxon>
        <taxon>Ascarididae</taxon>
        <taxon>Parascaris</taxon>
    </lineage>
</organism>
<evidence type="ECO:0000313" key="1">
    <source>
        <dbReference type="Proteomes" id="UP000887564"/>
    </source>
</evidence>
<name>A0A914RTW8_PAREQ</name>
<keyword evidence="1" id="KW-1185">Reference proteome</keyword>
<protein>
    <submittedName>
        <fullName evidence="2">Uncharacterized protein</fullName>
    </submittedName>
</protein>
<dbReference type="WBParaSite" id="PEQ_0000828801-mRNA-1">
    <property type="protein sequence ID" value="PEQ_0000828801-mRNA-1"/>
    <property type="gene ID" value="PEQ_0000828801"/>
</dbReference>
<proteinExistence type="predicted"/>
<reference evidence="2" key="1">
    <citation type="submission" date="2022-11" db="UniProtKB">
        <authorList>
            <consortium name="WormBaseParasite"/>
        </authorList>
    </citation>
    <scope>IDENTIFICATION</scope>
</reference>
<accession>A0A914RTW8</accession>
<dbReference type="AlphaFoldDB" id="A0A914RTW8"/>